<accession>A0AC34RB88</accession>
<sequence length="287" mass="32268">MFLIVLFFAKIATISAALSYSDDLARNKFFPLTAIAYSEQPESCLSQFFTDFEFFGKFVVKCDTTSDDTCAGFVAVSHSDQAIIISYRGTLGNNEIVQEINTTMFKPPVEIFPGGGKVNPYFSNAFNLLWKNGMKTTFLDIKTKYPDYFLWITGHSLGGSLASINAAIISNSNLFNKEKLLLITFGEPRTGDSHFVTAFDELVPNSFRVVHGYDVVNQIPPLMLFGYIHHASEVWYNNSMETGQSFVICEGHENLKCHKGLGHFSKQDHLFYFNKDVRFADNGCQKP</sequence>
<name>A0AC34RB88_9BILA</name>
<organism evidence="1 2">
    <name type="scientific">Panagrolaimus sp. JU765</name>
    <dbReference type="NCBI Taxonomy" id="591449"/>
    <lineage>
        <taxon>Eukaryota</taxon>
        <taxon>Metazoa</taxon>
        <taxon>Ecdysozoa</taxon>
        <taxon>Nematoda</taxon>
        <taxon>Chromadorea</taxon>
        <taxon>Rhabditida</taxon>
        <taxon>Tylenchina</taxon>
        <taxon>Panagrolaimomorpha</taxon>
        <taxon>Panagrolaimoidea</taxon>
        <taxon>Panagrolaimidae</taxon>
        <taxon>Panagrolaimus</taxon>
    </lineage>
</organism>
<dbReference type="Proteomes" id="UP000887576">
    <property type="component" value="Unplaced"/>
</dbReference>
<evidence type="ECO:0000313" key="1">
    <source>
        <dbReference type="Proteomes" id="UP000887576"/>
    </source>
</evidence>
<dbReference type="WBParaSite" id="JU765_v2.g5042.t1">
    <property type="protein sequence ID" value="JU765_v2.g5042.t1"/>
    <property type="gene ID" value="JU765_v2.g5042"/>
</dbReference>
<evidence type="ECO:0000313" key="2">
    <source>
        <dbReference type="WBParaSite" id="JU765_v2.g5042.t1"/>
    </source>
</evidence>
<protein>
    <submittedName>
        <fullName evidence="2">Fungal lipase-like domain-containing protein</fullName>
    </submittedName>
</protein>
<proteinExistence type="predicted"/>
<reference evidence="2" key="1">
    <citation type="submission" date="2022-11" db="UniProtKB">
        <authorList>
            <consortium name="WormBaseParasite"/>
        </authorList>
    </citation>
    <scope>IDENTIFICATION</scope>
</reference>